<organism evidence="14 15">
    <name type="scientific">Priapulus caudatus</name>
    <name type="common">Priapulid worm</name>
    <dbReference type="NCBI Taxonomy" id="37621"/>
    <lineage>
        <taxon>Eukaryota</taxon>
        <taxon>Metazoa</taxon>
        <taxon>Ecdysozoa</taxon>
        <taxon>Scalidophora</taxon>
        <taxon>Priapulida</taxon>
        <taxon>Priapulimorpha</taxon>
        <taxon>Priapulimorphida</taxon>
        <taxon>Priapulidae</taxon>
        <taxon>Priapulus</taxon>
    </lineage>
</organism>
<evidence type="ECO:0000256" key="2">
    <source>
        <dbReference type="ARBA" id="ARBA00010958"/>
    </source>
</evidence>
<dbReference type="InterPro" id="IPR038765">
    <property type="entry name" value="Papain-like_cys_pep_sf"/>
</dbReference>
<keyword evidence="3" id="KW-0813">Transport</keyword>
<dbReference type="SUPFAM" id="SSF54001">
    <property type="entry name" value="Cysteine proteinases"/>
    <property type="match status" value="1"/>
</dbReference>
<proteinExistence type="inferred from homology"/>
<dbReference type="GeneID" id="106820809"/>
<dbReference type="EC" id="3.4.22.-" evidence="11"/>
<sequence>MLSNSKFTSYLSNFGRQTSAPGSSNRENADVIRQAGDDGVDDDQHVTSVSFPEDVMYLAASGPKRNTHSLPELSAHNVRASPAPPRNESEIWDEQAEKMRSKFLSVWNNVKYGWSANVGKTTFDTDLPIWLLGKSYHDHHAKATGSRKPGGERSSPRRKVATPLQRFQQDFSSRLWFTYRRDFPVLPSSSLTSDCGWGCMMRSGQMMLAQGLLVHFLSRDWNLYAEQTASAISLRRRIIGWMADAPDAQRSPFSLHALVSIGARLGKKPGDWYGPASVAHLLKEAMEEASRSSQAFDDICIYVARDCTVYTQDVINLCSQKKKAEPKTDPICDMAPPGDMQYSDFIGQSSVNRHSATQDVDHLRMLSLAGRRHDDGRIAAEAPPLTPPASLDVSLLLDAASIATDDDAHESFEYVPSLVATSPRQRGAHESGSAGASELVVDRRRHLFSALSSEDEDDVVIADCSSSPPRSAILHQGSVPPPNHKIYYLRPIRAANCVCSRRGPPALCAWSAAACVLAAAAAGPSCPSAPVMAKHTSGWGRKEAMEAEQERE</sequence>
<evidence type="ECO:0000256" key="10">
    <source>
        <dbReference type="ARBA" id="ARBA00029362"/>
    </source>
</evidence>
<feature type="region of interest" description="Disordered" evidence="12">
    <location>
        <begin position="531"/>
        <end position="552"/>
    </location>
</feature>
<gene>
    <name evidence="15" type="primary">LOC106820809</name>
</gene>
<accession>A0ABM1F8U6</accession>
<keyword evidence="14" id="KW-1185">Reference proteome</keyword>
<dbReference type="Proteomes" id="UP000695022">
    <property type="component" value="Unplaced"/>
</dbReference>
<keyword evidence="6 11" id="KW-0378">Hydrolase</keyword>
<evidence type="ECO:0000256" key="3">
    <source>
        <dbReference type="ARBA" id="ARBA00022448"/>
    </source>
</evidence>
<keyword evidence="9 11" id="KW-0072">Autophagy</keyword>
<name>A0ABM1F8U6_PRICU</name>
<comment type="subcellular location">
    <subcellularLocation>
        <location evidence="1 11">Cytoplasm</location>
    </subcellularLocation>
</comment>
<dbReference type="PANTHER" id="PTHR22624:SF52">
    <property type="entry name" value="CYSTEINE PROTEASE"/>
    <property type="match status" value="1"/>
</dbReference>
<evidence type="ECO:0000256" key="12">
    <source>
        <dbReference type="SAM" id="MobiDB-lite"/>
    </source>
</evidence>
<keyword evidence="4 11" id="KW-0963">Cytoplasm</keyword>
<feature type="region of interest" description="Disordered" evidence="12">
    <location>
        <begin position="141"/>
        <end position="163"/>
    </location>
</feature>
<protein>
    <recommendedName>
        <fullName evidence="11">Cysteine protease</fullName>
        <ecNumber evidence="11">3.4.22.-</ecNumber>
    </recommendedName>
</protein>
<reference evidence="15" key="1">
    <citation type="submission" date="2025-08" db="UniProtKB">
        <authorList>
            <consortium name="RefSeq"/>
        </authorList>
    </citation>
    <scope>IDENTIFICATION</scope>
</reference>
<comment type="function">
    <text evidence="11">Cysteine protease that plays a key role in autophagy by mediating both proteolytic activation and delipidation of ATG8 family proteins.</text>
</comment>
<evidence type="ECO:0000256" key="11">
    <source>
        <dbReference type="RuleBase" id="RU363115"/>
    </source>
</evidence>
<evidence type="ECO:0000313" key="14">
    <source>
        <dbReference type="Proteomes" id="UP000695022"/>
    </source>
</evidence>
<dbReference type="Pfam" id="PF03416">
    <property type="entry name" value="Peptidase_C54"/>
    <property type="match status" value="1"/>
</dbReference>
<comment type="catalytic activity">
    <reaction evidence="10">
        <text>[protein]-C-terminal L-amino acid-glycyl-phosphatidylethanolamide + H2O = [protein]-C-terminal L-amino acid-glycine + a 1,2-diacyl-sn-glycero-3-phosphoethanolamine</text>
        <dbReference type="Rhea" id="RHEA:67548"/>
        <dbReference type="Rhea" id="RHEA-COMP:17323"/>
        <dbReference type="Rhea" id="RHEA-COMP:17324"/>
        <dbReference type="ChEBI" id="CHEBI:15377"/>
        <dbReference type="ChEBI" id="CHEBI:64612"/>
        <dbReference type="ChEBI" id="CHEBI:172940"/>
        <dbReference type="ChEBI" id="CHEBI:172941"/>
    </reaction>
    <physiologicalReaction direction="left-to-right" evidence="10">
        <dbReference type="Rhea" id="RHEA:67549"/>
    </physiologicalReaction>
</comment>
<feature type="compositionally biased region" description="Basic and acidic residues" evidence="12">
    <location>
        <begin position="540"/>
        <end position="552"/>
    </location>
</feature>
<evidence type="ECO:0000256" key="4">
    <source>
        <dbReference type="ARBA" id="ARBA00022490"/>
    </source>
</evidence>
<evidence type="ECO:0000256" key="5">
    <source>
        <dbReference type="ARBA" id="ARBA00022670"/>
    </source>
</evidence>
<evidence type="ECO:0000256" key="9">
    <source>
        <dbReference type="ARBA" id="ARBA00023006"/>
    </source>
</evidence>
<keyword evidence="8 11" id="KW-0653">Protein transport</keyword>
<evidence type="ECO:0000256" key="1">
    <source>
        <dbReference type="ARBA" id="ARBA00004496"/>
    </source>
</evidence>
<comment type="similarity">
    <text evidence="2 11">Belongs to the peptidase C54 family.</text>
</comment>
<dbReference type="InterPro" id="IPR005078">
    <property type="entry name" value="Peptidase_C54"/>
</dbReference>
<keyword evidence="5 11" id="KW-0645">Protease</keyword>
<evidence type="ECO:0000313" key="15">
    <source>
        <dbReference type="RefSeq" id="XP_014680867.1"/>
    </source>
</evidence>
<feature type="domain" description="Peptidase C54 catalytic" evidence="13">
    <location>
        <begin position="165"/>
        <end position="330"/>
    </location>
</feature>
<evidence type="ECO:0000256" key="6">
    <source>
        <dbReference type="ARBA" id="ARBA00022801"/>
    </source>
</evidence>
<evidence type="ECO:0000256" key="8">
    <source>
        <dbReference type="ARBA" id="ARBA00022927"/>
    </source>
</evidence>
<dbReference type="RefSeq" id="XP_014680867.1">
    <property type="nucleotide sequence ID" value="XM_014825381.1"/>
</dbReference>
<evidence type="ECO:0000256" key="7">
    <source>
        <dbReference type="ARBA" id="ARBA00022807"/>
    </source>
</evidence>
<dbReference type="PANTHER" id="PTHR22624">
    <property type="entry name" value="CYSTEINE PROTEASE ATG4"/>
    <property type="match status" value="1"/>
</dbReference>
<dbReference type="InterPro" id="IPR046792">
    <property type="entry name" value="Peptidase_C54_cat"/>
</dbReference>
<keyword evidence="7" id="KW-0788">Thiol protease</keyword>
<evidence type="ECO:0000259" key="13">
    <source>
        <dbReference type="Pfam" id="PF03416"/>
    </source>
</evidence>